<gene>
    <name evidence="6" type="ORF">EDB95_4746</name>
</gene>
<evidence type="ECO:0000313" key="7">
    <source>
        <dbReference type="Proteomes" id="UP000294498"/>
    </source>
</evidence>
<accession>A0A4R8DIT7</accession>
<comment type="similarity">
    <text evidence="3">Belongs to the glycosyl hydrolase 5 (cellulase A) family.</text>
</comment>
<dbReference type="EMBL" id="SODV01000002">
    <property type="protein sequence ID" value="TDW96910.1"/>
    <property type="molecule type" value="Genomic_DNA"/>
</dbReference>
<dbReference type="GO" id="GO:0004553">
    <property type="term" value="F:hydrolase activity, hydrolyzing O-glycosyl compounds"/>
    <property type="evidence" value="ECO:0007669"/>
    <property type="project" value="InterPro"/>
</dbReference>
<dbReference type="PANTHER" id="PTHR34142">
    <property type="entry name" value="ENDO-BETA-1,4-GLUCANASE A"/>
    <property type="match status" value="1"/>
</dbReference>
<dbReference type="Proteomes" id="UP000294498">
    <property type="component" value="Unassembled WGS sequence"/>
</dbReference>
<evidence type="ECO:0000256" key="4">
    <source>
        <dbReference type="SAM" id="SignalP"/>
    </source>
</evidence>
<evidence type="ECO:0000313" key="6">
    <source>
        <dbReference type="EMBL" id="TDW96910.1"/>
    </source>
</evidence>
<dbReference type="Gene3D" id="3.20.20.80">
    <property type="entry name" value="Glycosidases"/>
    <property type="match status" value="1"/>
</dbReference>
<evidence type="ECO:0000256" key="1">
    <source>
        <dbReference type="ARBA" id="ARBA00022801"/>
    </source>
</evidence>
<keyword evidence="1 3" id="KW-0378">Hydrolase</keyword>
<feature type="chain" id="PRO_5020637065" evidence="4">
    <location>
        <begin position="22"/>
        <end position="330"/>
    </location>
</feature>
<dbReference type="SUPFAM" id="SSF51445">
    <property type="entry name" value="(Trans)glycosidases"/>
    <property type="match status" value="1"/>
</dbReference>
<comment type="caution">
    <text evidence="6">The sequence shown here is derived from an EMBL/GenBank/DDBJ whole genome shotgun (WGS) entry which is preliminary data.</text>
</comment>
<keyword evidence="4" id="KW-0732">Signal</keyword>
<evidence type="ECO:0000256" key="2">
    <source>
        <dbReference type="ARBA" id="ARBA00023295"/>
    </source>
</evidence>
<proteinExistence type="inferred from homology"/>
<dbReference type="AlphaFoldDB" id="A0A4R8DIT7"/>
<dbReference type="GO" id="GO:0009251">
    <property type="term" value="P:glucan catabolic process"/>
    <property type="evidence" value="ECO:0007669"/>
    <property type="project" value="TreeGrafter"/>
</dbReference>
<feature type="signal peptide" evidence="4">
    <location>
        <begin position="1"/>
        <end position="21"/>
    </location>
</feature>
<dbReference type="Pfam" id="PF00150">
    <property type="entry name" value="Cellulase"/>
    <property type="match status" value="1"/>
</dbReference>
<feature type="domain" description="Glycoside hydrolase family 5" evidence="5">
    <location>
        <begin position="39"/>
        <end position="297"/>
    </location>
</feature>
<keyword evidence="2 3" id="KW-0326">Glycosidase</keyword>
<dbReference type="OrthoDB" id="9800955at2"/>
<organism evidence="6 7">
    <name type="scientific">Dinghuibacter silviterrae</name>
    <dbReference type="NCBI Taxonomy" id="1539049"/>
    <lineage>
        <taxon>Bacteria</taxon>
        <taxon>Pseudomonadati</taxon>
        <taxon>Bacteroidota</taxon>
        <taxon>Chitinophagia</taxon>
        <taxon>Chitinophagales</taxon>
        <taxon>Chitinophagaceae</taxon>
        <taxon>Dinghuibacter</taxon>
    </lineage>
</organism>
<evidence type="ECO:0000259" key="5">
    <source>
        <dbReference type="Pfam" id="PF00150"/>
    </source>
</evidence>
<dbReference type="InterPro" id="IPR017853">
    <property type="entry name" value="GH"/>
</dbReference>
<reference evidence="6 7" key="1">
    <citation type="submission" date="2019-03" db="EMBL/GenBank/DDBJ databases">
        <title>Genomic Encyclopedia of Type Strains, Phase IV (KMG-IV): sequencing the most valuable type-strain genomes for metagenomic binning, comparative biology and taxonomic classification.</title>
        <authorList>
            <person name="Goeker M."/>
        </authorList>
    </citation>
    <scope>NUCLEOTIDE SEQUENCE [LARGE SCALE GENOMIC DNA]</scope>
    <source>
        <strain evidence="6 7">DSM 100059</strain>
    </source>
</reference>
<sequence length="330" mass="38050">MSLRSKFFFALLALGPLTLRAQTLPRIHSMGNRFVNTQGDTVLFRGLSVADPDKIEREGHWNPALFEHVRDMGATLVRLPVHPSAWRARTPQRYLVLLDSAVRWCGRIGLYVDIDWHSIGNLETGLFQDQIYNTSLQETFSFWRTIAQHFTGNSTVAFYELFNEPTTYNGQLGRVSWSTWKKTNEDLIHLVRSFDRQTVPLVAGFDWAYDLTPLHEEPIDAEGIGYVVHPYPFKRGQPWEPRWDEDFGFAAGKYPVIATEIGFEWKEGDPADGAEHYGTRITQYLEQHGISWVAWVYETTWWPGMLKSWDTWELTGCGRFFRGAMHAAGR</sequence>
<dbReference type="PANTHER" id="PTHR34142:SF1">
    <property type="entry name" value="GLYCOSIDE HYDROLASE FAMILY 5 DOMAIN-CONTAINING PROTEIN"/>
    <property type="match status" value="1"/>
</dbReference>
<protein>
    <submittedName>
        <fullName evidence="6">Cellulase (Glycosyl hydrolase family 5)</fullName>
    </submittedName>
</protein>
<dbReference type="InterPro" id="IPR001547">
    <property type="entry name" value="Glyco_hydro_5"/>
</dbReference>
<name>A0A4R8DIT7_9BACT</name>
<keyword evidence="7" id="KW-1185">Reference proteome</keyword>
<evidence type="ECO:0000256" key="3">
    <source>
        <dbReference type="RuleBase" id="RU361153"/>
    </source>
</evidence>
<dbReference type="RefSeq" id="WP_133998191.1">
    <property type="nucleotide sequence ID" value="NZ_SODV01000002.1"/>
</dbReference>